<name>A0ABV1VW80_9ACTN</name>
<organism evidence="1 2">
    <name type="scientific">Streptomyces carpinensis</name>
    <dbReference type="NCBI Taxonomy" id="66369"/>
    <lineage>
        <taxon>Bacteria</taxon>
        <taxon>Bacillati</taxon>
        <taxon>Actinomycetota</taxon>
        <taxon>Actinomycetes</taxon>
        <taxon>Kitasatosporales</taxon>
        <taxon>Streptomycetaceae</taxon>
        <taxon>Streptomyces</taxon>
    </lineage>
</organism>
<protein>
    <submittedName>
        <fullName evidence="1">Uncharacterized protein</fullName>
    </submittedName>
</protein>
<dbReference type="Proteomes" id="UP001458415">
    <property type="component" value="Unassembled WGS sequence"/>
</dbReference>
<dbReference type="EMBL" id="JBEPCU010000006">
    <property type="protein sequence ID" value="MER6975697.1"/>
    <property type="molecule type" value="Genomic_DNA"/>
</dbReference>
<evidence type="ECO:0000313" key="1">
    <source>
        <dbReference type="EMBL" id="MER6975697.1"/>
    </source>
</evidence>
<proteinExistence type="predicted"/>
<reference evidence="1 2" key="1">
    <citation type="submission" date="2024-06" db="EMBL/GenBank/DDBJ databases">
        <title>The Natural Products Discovery Center: Release of the First 8490 Sequenced Strains for Exploring Actinobacteria Biosynthetic Diversity.</title>
        <authorList>
            <person name="Kalkreuter E."/>
            <person name="Kautsar S.A."/>
            <person name="Yang D."/>
            <person name="Bader C.D."/>
            <person name="Teijaro C.N."/>
            <person name="Fluegel L."/>
            <person name="Davis C.M."/>
            <person name="Simpson J.R."/>
            <person name="Lauterbach L."/>
            <person name="Steele A.D."/>
            <person name="Gui C."/>
            <person name="Meng S."/>
            <person name="Li G."/>
            <person name="Viehrig K."/>
            <person name="Ye F."/>
            <person name="Su P."/>
            <person name="Kiefer A.F."/>
            <person name="Nichols A."/>
            <person name="Cepeda A.J."/>
            <person name="Yan W."/>
            <person name="Fan B."/>
            <person name="Jiang Y."/>
            <person name="Adhikari A."/>
            <person name="Zheng C.-J."/>
            <person name="Schuster L."/>
            <person name="Cowan T.M."/>
            <person name="Smanski M.J."/>
            <person name="Chevrette M.G."/>
            <person name="De Carvalho L.P.S."/>
            <person name="Shen B."/>
        </authorList>
    </citation>
    <scope>NUCLEOTIDE SEQUENCE [LARGE SCALE GENOMIC DNA]</scope>
    <source>
        <strain evidence="1 2">NPDC000634</strain>
    </source>
</reference>
<gene>
    <name evidence="1" type="ORF">ABT317_01125</name>
</gene>
<evidence type="ECO:0000313" key="2">
    <source>
        <dbReference type="Proteomes" id="UP001458415"/>
    </source>
</evidence>
<comment type="caution">
    <text evidence="1">The sequence shown here is derived from an EMBL/GenBank/DDBJ whole genome shotgun (WGS) entry which is preliminary data.</text>
</comment>
<keyword evidence="2" id="KW-1185">Reference proteome</keyword>
<accession>A0ABV1VW80</accession>
<sequence length="159" mass="16143">MAGTSGSVSTAAPDREFEILCDDDGAGNVTAFLRRYTVDVSGAVVPVDTQLDGTTPYTAAGTVGRCEQPPVPQRPVAVHGVQNTDWSLAANAGTQSVTLMVLGGSVTVTTTEGTITAPAGATLTWSVDGDGIDSELTSTLSIDGTAPAASWLVLWTSQA</sequence>
<dbReference type="RefSeq" id="WP_086729474.1">
    <property type="nucleotide sequence ID" value="NZ_MUBM01000319.1"/>
</dbReference>